<sequence>MHILFIGYGKTSKRVAKQLFMHKHQITTISKTLKSDDFAQHLTQDVHALDLSHVAPIDIAYVLLSPHESTREAYQHTYVDSVAPICHALRSHPIKKIIVVSSTRVYGENAGQIIDDHSAAIASDAQGELLLKMEQLWQEAYPEQCTIVRPTGIYGTSVARMIKLAEHTQTYPNIHWSNRIHIDDLAHFLSFLLHVEQPQKSYICSNNQPIALHETILWFQRRLHLPELALQSHNEIGKRIYAQRMVESGFRLQHENCWQDYAELLGQI</sequence>
<dbReference type="RefSeq" id="WP_308955216.1">
    <property type="nucleotide sequence ID" value="NZ_JAVICY010000001.1"/>
</dbReference>
<organism evidence="1 2">
    <name type="scientific">Acinetobacter gerneri</name>
    <dbReference type="NCBI Taxonomy" id="202952"/>
    <lineage>
        <taxon>Bacteria</taxon>
        <taxon>Pseudomonadati</taxon>
        <taxon>Pseudomonadota</taxon>
        <taxon>Gammaproteobacteria</taxon>
        <taxon>Moraxellales</taxon>
        <taxon>Moraxellaceae</taxon>
        <taxon>Acinetobacter</taxon>
    </lineage>
</organism>
<dbReference type="Gene3D" id="3.40.50.720">
    <property type="entry name" value="NAD(P)-binding Rossmann-like Domain"/>
    <property type="match status" value="1"/>
</dbReference>
<dbReference type="EMBL" id="JAVIDA010000001">
    <property type="protein sequence ID" value="MDQ9070095.1"/>
    <property type="molecule type" value="Genomic_DNA"/>
</dbReference>
<evidence type="ECO:0000313" key="2">
    <source>
        <dbReference type="Proteomes" id="UP001243195"/>
    </source>
</evidence>
<evidence type="ECO:0000313" key="1">
    <source>
        <dbReference type="EMBL" id="MDQ9070095.1"/>
    </source>
</evidence>
<dbReference type="InterPro" id="IPR036291">
    <property type="entry name" value="NAD(P)-bd_dom_sf"/>
</dbReference>
<accession>A0AAW8JCP4</accession>
<proteinExistence type="predicted"/>
<gene>
    <name evidence="1" type="ORF">RFH51_01240</name>
</gene>
<dbReference type="Proteomes" id="UP001243195">
    <property type="component" value="Unassembled WGS sequence"/>
</dbReference>
<dbReference type="AlphaFoldDB" id="A0AAW8JCP4"/>
<comment type="caution">
    <text evidence="1">The sequence shown here is derived from an EMBL/GenBank/DDBJ whole genome shotgun (WGS) entry which is preliminary data.</text>
</comment>
<name>A0AAW8JCP4_9GAMM</name>
<protein>
    <submittedName>
        <fullName evidence="1">NAD-dependent epimerase/dehydratase family protein</fullName>
    </submittedName>
</protein>
<dbReference type="SUPFAM" id="SSF51735">
    <property type="entry name" value="NAD(P)-binding Rossmann-fold domains"/>
    <property type="match status" value="1"/>
</dbReference>
<reference evidence="1" key="1">
    <citation type="submission" date="2023-08" db="EMBL/GenBank/DDBJ databases">
        <title>Emergence of clinically-relevant ST2 carbapenem-resistant Acinetobacter baumannii strains in hospital sewages in Zhejiang, East of China.</title>
        <authorList>
            <person name="Kaichao C."/>
            <person name="Zhang R."/>
        </authorList>
    </citation>
    <scope>NUCLEOTIDE SEQUENCE</scope>
    <source>
        <strain evidence="1">M-SY-60</strain>
    </source>
</reference>